<organism evidence="7 8">
    <name type="scientific">Paenibacillus ginsengarvi</name>
    <dbReference type="NCBI Taxonomy" id="400777"/>
    <lineage>
        <taxon>Bacteria</taxon>
        <taxon>Bacillati</taxon>
        <taxon>Bacillota</taxon>
        <taxon>Bacilli</taxon>
        <taxon>Bacillales</taxon>
        <taxon>Paenibacillaceae</taxon>
        <taxon>Paenibacillus</taxon>
    </lineage>
</organism>
<keyword evidence="3" id="KW-0520">NAD</keyword>
<feature type="compositionally biased region" description="Basic and acidic residues" evidence="5">
    <location>
        <begin position="155"/>
        <end position="170"/>
    </location>
</feature>
<comment type="catalytic activity">
    <reaction evidence="4">
        <text>a quinone + NADH + 5 H(+)(in) = a quinol + NAD(+) + 4 H(+)(out)</text>
        <dbReference type="Rhea" id="RHEA:57888"/>
        <dbReference type="ChEBI" id="CHEBI:15378"/>
        <dbReference type="ChEBI" id="CHEBI:24646"/>
        <dbReference type="ChEBI" id="CHEBI:57540"/>
        <dbReference type="ChEBI" id="CHEBI:57945"/>
        <dbReference type="ChEBI" id="CHEBI:132124"/>
    </reaction>
</comment>
<evidence type="ECO:0000256" key="5">
    <source>
        <dbReference type="SAM" id="MobiDB-lite"/>
    </source>
</evidence>
<feature type="compositionally biased region" description="Low complexity" evidence="5">
    <location>
        <begin position="109"/>
        <end position="120"/>
    </location>
</feature>
<name>A0A3B0BZ34_9BACL</name>
<evidence type="ECO:0000313" key="7">
    <source>
        <dbReference type="EMBL" id="RKN78935.1"/>
    </source>
</evidence>
<dbReference type="Proteomes" id="UP000282311">
    <property type="component" value="Unassembled WGS sequence"/>
</dbReference>
<dbReference type="InterPro" id="IPR020396">
    <property type="entry name" value="NADH_UbQ_OxRdtase_CS"/>
</dbReference>
<accession>A0A3B0BZ34</accession>
<comment type="function">
    <text evidence="4">NDH-1 shuttles electrons from NADH, via FMN and iron-sulfur (Fe-S) centers, to quinones in the respiratory chain.</text>
</comment>
<feature type="region of interest" description="Disordered" evidence="5">
    <location>
        <begin position="1"/>
        <end position="196"/>
    </location>
</feature>
<feature type="compositionally biased region" description="Basic and acidic residues" evidence="5">
    <location>
        <begin position="88"/>
        <end position="108"/>
    </location>
</feature>
<feature type="compositionally biased region" description="Low complexity" evidence="5">
    <location>
        <begin position="137"/>
        <end position="153"/>
    </location>
</feature>
<dbReference type="PANTHER" id="PTHR10884">
    <property type="entry name" value="NADH DEHYDROGENASE UBIQUINONE IRON-SULFUR PROTEIN 3"/>
    <property type="match status" value="1"/>
</dbReference>
<dbReference type="InterPro" id="IPR001268">
    <property type="entry name" value="NADH_UbQ_OxRdtase_30kDa_su"/>
</dbReference>
<dbReference type="EMBL" id="RBAH01000018">
    <property type="protein sequence ID" value="RKN78935.1"/>
    <property type="molecule type" value="Genomic_DNA"/>
</dbReference>
<dbReference type="GO" id="GO:0008137">
    <property type="term" value="F:NADH dehydrogenase (ubiquinone) activity"/>
    <property type="evidence" value="ECO:0007669"/>
    <property type="project" value="InterPro"/>
</dbReference>
<feature type="compositionally biased region" description="Low complexity" evidence="5">
    <location>
        <begin position="1"/>
        <end position="20"/>
    </location>
</feature>
<dbReference type="Gene3D" id="3.30.460.80">
    <property type="entry name" value="NADH:ubiquinone oxidoreductase, 30kDa subunit"/>
    <property type="match status" value="1"/>
</dbReference>
<keyword evidence="8" id="KW-1185">Reference proteome</keyword>
<evidence type="ECO:0000256" key="4">
    <source>
        <dbReference type="RuleBase" id="RU003582"/>
    </source>
</evidence>
<protein>
    <recommendedName>
        <fullName evidence="4">NADH-quinone oxidoreductase</fullName>
        <ecNumber evidence="4">7.1.1.-</ecNumber>
    </recommendedName>
</protein>
<dbReference type="Pfam" id="PF00329">
    <property type="entry name" value="Complex1_30kDa"/>
    <property type="match status" value="1"/>
</dbReference>
<dbReference type="GO" id="GO:0048038">
    <property type="term" value="F:quinone binding"/>
    <property type="evidence" value="ECO:0007669"/>
    <property type="project" value="UniProtKB-KW"/>
</dbReference>
<dbReference type="OrthoDB" id="9803286at2"/>
<feature type="compositionally biased region" description="Basic and acidic residues" evidence="5">
    <location>
        <begin position="55"/>
        <end position="75"/>
    </location>
</feature>
<evidence type="ECO:0000256" key="1">
    <source>
        <dbReference type="ARBA" id="ARBA00007569"/>
    </source>
</evidence>
<proteinExistence type="inferred from homology"/>
<gene>
    <name evidence="7" type="ORF">D7M11_22445</name>
</gene>
<keyword evidence="4" id="KW-0874">Quinone</keyword>
<dbReference type="InterPro" id="IPR037232">
    <property type="entry name" value="NADH_quin_OxRdtase_su_C/D-like"/>
</dbReference>
<feature type="compositionally biased region" description="Basic and acidic residues" evidence="5">
    <location>
        <begin position="121"/>
        <end position="136"/>
    </location>
</feature>
<evidence type="ECO:0000256" key="3">
    <source>
        <dbReference type="RuleBase" id="RU003456"/>
    </source>
</evidence>
<comment type="similarity">
    <text evidence="1 3">Belongs to the complex I 30 kDa subunit family.</text>
</comment>
<feature type="domain" description="NADH:ubiquinone oxidoreductase 30kDa subunit" evidence="6">
    <location>
        <begin position="230"/>
        <end position="345"/>
    </location>
</feature>
<dbReference type="AlphaFoldDB" id="A0A3B0BZ34"/>
<keyword evidence="2 3" id="KW-0813">Transport</keyword>
<dbReference type="SUPFAM" id="SSF143243">
    <property type="entry name" value="Nqo5-like"/>
    <property type="match status" value="1"/>
</dbReference>
<sequence length="350" mass="36801">MRAARAAREAAGGEAPAEGAVDAEKEAKAKAAAELRAARAARAAAGGETPTGAADAEKEAKAKAAAELRAARAAREAAGGGAPAGASDAEKEAKAKAAAELRAARAAREAAGGEAPAGAADPEREAKLKAAAEARAARAAAREAAGGEAPAGEADAEKEAKAKAAAEARAARAAARGQKAEEGAEAAPKLPSPNQPRLDRIVELIKQHVGDDAVTEAVINERDRDLPTLTILSERWPEVARFVKANEELDLIYLSNVTGVDYETHMETVYYIGSLSKKHFYGFKVKTDREAASIPSVTPVWETANWNEREIFDLLGIDFPGHPDLRRIMMPDDWVGHPLRKDYEPIDPEV</sequence>
<reference evidence="7 8" key="1">
    <citation type="journal article" date="2007" name="Int. J. Syst. Evol. Microbiol.">
        <title>Paenibacillus ginsengarvi sp. nov., isolated from soil from ginseng cultivation.</title>
        <authorList>
            <person name="Yoon M.H."/>
            <person name="Ten L.N."/>
            <person name="Im W.T."/>
        </authorList>
    </citation>
    <scope>NUCLEOTIDE SEQUENCE [LARGE SCALE GENOMIC DNA]</scope>
    <source>
        <strain evidence="7 8">KCTC 13059</strain>
    </source>
</reference>
<evidence type="ECO:0000259" key="6">
    <source>
        <dbReference type="Pfam" id="PF00329"/>
    </source>
</evidence>
<dbReference type="PROSITE" id="PS00542">
    <property type="entry name" value="COMPLEX1_30K"/>
    <property type="match status" value="1"/>
</dbReference>
<feature type="compositionally biased region" description="Basic and acidic residues" evidence="5">
    <location>
        <begin position="22"/>
        <end position="37"/>
    </location>
</feature>
<dbReference type="GO" id="GO:0016651">
    <property type="term" value="F:oxidoreductase activity, acting on NAD(P)H"/>
    <property type="evidence" value="ECO:0007669"/>
    <property type="project" value="InterPro"/>
</dbReference>
<evidence type="ECO:0000256" key="2">
    <source>
        <dbReference type="ARBA" id="ARBA00022448"/>
    </source>
</evidence>
<dbReference type="EC" id="7.1.1.-" evidence="4"/>
<feature type="compositionally biased region" description="Low complexity" evidence="5">
    <location>
        <begin position="38"/>
        <end position="54"/>
    </location>
</feature>
<comment type="caution">
    <text evidence="7">The sequence shown here is derived from an EMBL/GenBank/DDBJ whole genome shotgun (WGS) entry which is preliminary data.</text>
</comment>
<dbReference type="PANTHER" id="PTHR10884:SF14">
    <property type="entry name" value="NADH DEHYDROGENASE [UBIQUINONE] IRON-SULFUR PROTEIN 3, MITOCHONDRIAL"/>
    <property type="match status" value="1"/>
</dbReference>
<evidence type="ECO:0000313" key="8">
    <source>
        <dbReference type="Proteomes" id="UP000282311"/>
    </source>
</evidence>
<keyword evidence="3" id="KW-1278">Translocase</keyword>